<dbReference type="EMBL" id="JNBS01001108">
    <property type="protein sequence ID" value="OQS02589.1"/>
    <property type="molecule type" value="Genomic_DNA"/>
</dbReference>
<dbReference type="GO" id="GO:0016020">
    <property type="term" value="C:membrane"/>
    <property type="evidence" value="ECO:0007669"/>
    <property type="project" value="UniProtKB-SubCell"/>
</dbReference>
<comment type="similarity">
    <text evidence="2">Belongs to the FUN14 family.</text>
</comment>
<keyword evidence="4" id="KW-1133">Transmembrane helix</keyword>
<dbReference type="Proteomes" id="UP000243217">
    <property type="component" value="Unassembled WGS sequence"/>
</dbReference>
<evidence type="ECO:0000256" key="5">
    <source>
        <dbReference type="ARBA" id="ARBA00023136"/>
    </source>
</evidence>
<evidence type="ECO:0000313" key="6">
    <source>
        <dbReference type="EMBL" id="OQS02589.1"/>
    </source>
</evidence>
<gene>
    <name evidence="6" type="ORF">THRCLA_21377</name>
</gene>
<organism evidence="6 7">
    <name type="scientific">Thraustotheca clavata</name>
    <dbReference type="NCBI Taxonomy" id="74557"/>
    <lineage>
        <taxon>Eukaryota</taxon>
        <taxon>Sar</taxon>
        <taxon>Stramenopiles</taxon>
        <taxon>Oomycota</taxon>
        <taxon>Saprolegniomycetes</taxon>
        <taxon>Saprolegniales</taxon>
        <taxon>Achlyaceae</taxon>
        <taxon>Thraustotheca</taxon>
    </lineage>
</organism>
<keyword evidence="7" id="KW-1185">Reference proteome</keyword>
<evidence type="ECO:0000256" key="2">
    <source>
        <dbReference type="ARBA" id="ARBA00009160"/>
    </source>
</evidence>
<comment type="subcellular location">
    <subcellularLocation>
        <location evidence="1">Membrane</location>
    </subcellularLocation>
</comment>
<reference evidence="6 7" key="1">
    <citation type="journal article" date="2014" name="Genome Biol. Evol.">
        <title>The secreted proteins of Achlya hypogyna and Thraustotheca clavata identify the ancestral oomycete secretome and reveal gene acquisitions by horizontal gene transfer.</title>
        <authorList>
            <person name="Misner I."/>
            <person name="Blouin N."/>
            <person name="Leonard G."/>
            <person name="Richards T.A."/>
            <person name="Lane C.E."/>
        </authorList>
    </citation>
    <scope>NUCLEOTIDE SEQUENCE [LARGE SCALE GENOMIC DNA]</scope>
    <source>
        <strain evidence="6 7">ATCC 34112</strain>
    </source>
</reference>
<protein>
    <recommendedName>
        <fullName evidence="8">FUN14 family protein</fullName>
    </recommendedName>
</protein>
<comment type="caution">
    <text evidence="6">The sequence shown here is derived from an EMBL/GenBank/DDBJ whole genome shotgun (WGS) entry which is preliminary data.</text>
</comment>
<dbReference type="InterPro" id="IPR007014">
    <property type="entry name" value="FUN14"/>
</dbReference>
<name>A0A1V9ZX85_9STRA</name>
<keyword evidence="5" id="KW-0472">Membrane</keyword>
<evidence type="ECO:0000256" key="1">
    <source>
        <dbReference type="ARBA" id="ARBA00004370"/>
    </source>
</evidence>
<sequence>MSALYLEMPARGAESAKVVLRIDPMQILLGFSTGDFSPPAEPGIYVPLDFLESLDTNVSVHDAWEKAQLQEAREAAANLDVMTQISLTYPIMFSTTMGFLAGYAIKHIGHIIGVLGIAAVASSEGLVEIHWRRIKRYFHVDEVLAPISKEAASSCTTLSTDVFEIWDDVKKCFVKERKPRRAPPRILSPGGFMTGLLLGLKHN</sequence>
<accession>A0A1V9ZX85</accession>
<evidence type="ECO:0000256" key="3">
    <source>
        <dbReference type="ARBA" id="ARBA00022692"/>
    </source>
</evidence>
<evidence type="ECO:0000313" key="7">
    <source>
        <dbReference type="Proteomes" id="UP000243217"/>
    </source>
</evidence>
<dbReference type="AlphaFoldDB" id="A0A1V9ZX85"/>
<keyword evidence="3" id="KW-0812">Transmembrane</keyword>
<evidence type="ECO:0000256" key="4">
    <source>
        <dbReference type="ARBA" id="ARBA00022989"/>
    </source>
</evidence>
<dbReference type="OrthoDB" id="68430at2759"/>
<proteinExistence type="inferred from homology"/>
<dbReference type="Pfam" id="PF04930">
    <property type="entry name" value="FUN14"/>
    <property type="match status" value="1"/>
</dbReference>
<evidence type="ECO:0008006" key="8">
    <source>
        <dbReference type="Google" id="ProtNLM"/>
    </source>
</evidence>